<evidence type="ECO:0000256" key="1">
    <source>
        <dbReference type="SAM" id="MobiDB-lite"/>
    </source>
</evidence>
<feature type="compositionally biased region" description="Low complexity" evidence="1">
    <location>
        <begin position="11"/>
        <end position="32"/>
    </location>
</feature>
<protein>
    <recommendedName>
        <fullName evidence="4">Lipase</fullName>
    </recommendedName>
</protein>
<evidence type="ECO:0000313" key="3">
    <source>
        <dbReference type="Proteomes" id="UP001432322"/>
    </source>
</evidence>
<organism evidence="2 3">
    <name type="scientific">Pristionchus fissidentatus</name>
    <dbReference type="NCBI Taxonomy" id="1538716"/>
    <lineage>
        <taxon>Eukaryota</taxon>
        <taxon>Metazoa</taxon>
        <taxon>Ecdysozoa</taxon>
        <taxon>Nematoda</taxon>
        <taxon>Chromadorea</taxon>
        <taxon>Rhabditida</taxon>
        <taxon>Rhabditina</taxon>
        <taxon>Diplogasteromorpha</taxon>
        <taxon>Diplogasteroidea</taxon>
        <taxon>Neodiplogasteridae</taxon>
        <taxon>Pristionchus</taxon>
    </lineage>
</organism>
<dbReference type="EMBL" id="BTSY01000006">
    <property type="protein sequence ID" value="GMT34061.1"/>
    <property type="molecule type" value="Genomic_DNA"/>
</dbReference>
<feature type="non-terminal residue" evidence="2">
    <location>
        <position position="1"/>
    </location>
</feature>
<feature type="region of interest" description="Disordered" evidence="1">
    <location>
        <begin position="1"/>
        <end position="32"/>
    </location>
</feature>
<comment type="caution">
    <text evidence="2">The sequence shown here is derived from an EMBL/GenBank/DDBJ whole genome shotgun (WGS) entry which is preliminary data.</text>
</comment>
<keyword evidence="3" id="KW-1185">Reference proteome</keyword>
<evidence type="ECO:0008006" key="4">
    <source>
        <dbReference type="Google" id="ProtNLM"/>
    </source>
</evidence>
<gene>
    <name evidence="2" type="ORF">PFISCL1PPCAC_25358</name>
</gene>
<reference evidence="2" key="1">
    <citation type="submission" date="2023-10" db="EMBL/GenBank/DDBJ databases">
        <title>Genome assembly of Pristionchus species.</title>
        <authorList>
            <person name="Yoshida K."/>
            <person name="Sommer R.J."/>
        </authorList>
    </citation>
    <scope>NUCLEOTIDE SEQUENCE</scope>
    <source>
        <strain evidence="2">RS5133</strain>
    </source>
</reference>
<dbReference type="Proteomes" id="UP001432322">
    <property type="component" value="Unassembled WGS sequence"/>
</dbReference>
<evidence type="ECO:0000313" key="2">
    <source>
        <dbReference type="EMBL" id="GMT34061.1"/>
    </source>
</evidence>
<name>A0AAV5WPX0_9BILA</name>
<sequence>SRQTSEDTAKTAAVTGQTTVEQTTPEPTTTRPPITIMFINDFTTDFVGEEEAMNAPNPYKSQFAYGKCPNNLYPDAGNEFNFTVEIVNSIKPEVNAMFLMYEYSGNDGITVDTSAVYSRNDFAQSATQLLKDACLEGHFPSDFASLESQLLNVNASIVVWMSAADQSQINDNLPYANDNLGRIIGVGLNGTDFSTAYPDTSVPIDDFSSSNSETIACMIDTLWDDIDATDFQHCHTSVTSELLKRRQRLNIRPYRHLNI</sequence>
<accession>A0AAV5WPX0</accession>
<dbReference type="AlphaFoldDB" id="A0AAV5WPX0"/>
<proteinExistence type="predicted"/>